<accession>A0A1H9QTL5</accession>
<dbReference type="EMBL" id="FOGD01000011">
    <property type="protein sequence ID" value="SER63806.1"/>
    <property type="molecule type" value="Genomic_DNA"/>
</dbReference>
<evidence type="ECO:0000313" key="1">
    <source>
        <dbReference type="EMBL" id="SER63806.1"/>
    </source>
</evidence>
<proteinExistence type="predicted"/>
<organism evidence="1 2">
    <name type="scientific">Giesbergeria anulus</name>
    <dbReference type="NCBI Taxonomy" id="180197"/>
    <lineage>
        <taxon>Bacteria</taxon>
        <taxon>Pseudomonadati</taxon>
        <taxon>Pseudomonadota</taxon>
        <taxon>Betaproteobacteria</taxon>
        <taxon>Burkholderiales</taxon>
        <taxon>Comamonadaceae</taxon>
        <taxon>Giesbergeria</taxon>
    </lineage>
</organism>
<name>A0A1H9QTL5_9BURK</name>
<dbReference type="RefSeq" id="WP_091458589.1">
    <property type="nucleotide sequence ID" value="NZ_FOGD01000011.1"/>
</dbReference>
<dbReference type="AlphaFoldDB" id="A0A1H9QTL5"/>
<dbReference type="STRING" id="180197.SAMN02982919_02746"/>
<reference evidence="1 2" key="1">
    <citation type="submission" date="2016-10" db="EMBL/GenBank/DDBJ databases">
        <authorList>
            <person name="de Groot N.N."/>
        </authorList>
    </citation>
    <scope>NUCLEOTIDE SEQUENCE [LARGE SCALE GENOMIC DNA]</scope>
    <source>
        <strain evidence="1 2">ATCC 35958</strain>
    </source>
</reference>
<evidence type="ECO:0008006" key="3">
    <source>
        <dbReference type="Google" id="ProtNLM"/>
    </source>
</evidence>
<keyword evidence="2" id="KW-1185">Reference proteome</keyword>
<gene>
    <name evidence="1" type="ORF">SAMN02982919_02746</name>
</gene>
<evidence type="ECO:0000313" key="2">
    <source>
        <dbReference type="Proteomes" id="UP000199766"/>
    </source>
</evidence>
<dbReference type="OrthoDB" id="7305014at2"/>
<sequence length="143" mass="16346">MANTAKPADFLDAHQRHWDDAEHLFQNERWANADHLYGMAAECGLKRLMMRFGMDIHPTTGSPVVREDRNHANIIWARFESYRSGRMEGVGYELPTNNPFSDWDVSDRYAPRSNFNQAEVQAHQAGAMVVCGLIKRAQRDGLL</sequence>
<protein>
    <recommendedName>
        <fullName evidence="3">SAM-dependent methyltransferase</fullName>
    </recommendedName>
</protein>
<dbReference type="Proteomes" id="UP000199766">
    <property type="component" value="Unassembled WGS sequence"/>
</dbReference>